<comment type="cofactor">
    <cofactor evidence="1">
        <name>FAD</name>
        <dbReference type="ChEBI" id="CHEBI:57692"/>
    </cofactor>
</comment>
<dbReference type="GO" id="GO:0033765">
    <property type="term" value="F:steroid dehydrogenase activity, acting on the CH-CH group of donors"/>
    <property type="evidence" value="ECO:0007669"/>
    <property type="project" value="UniProtKB-ARBA"/>
</dbReference>
<dbReference type="NCBIfam" id="NF005511">
    <property type="entry name" value="PRK07121.1-4"/>
    <property type="match status" value="1"/>
</dbReference>
<dbReference type="Gene3D" id="3.50.50.60">
    <property type="entry name" value="FAD/NAD(P)-binding domain"/>
    <property type="match status" value="3"/>
</dbReference>
<dbReference type="InterPro" id="IPR050315">
    <property type="entry name" value="FAD-oxidoreductase_2"/>
</dbReference>
<dbReference type="SUPFAM" id="SSF56425">
    <property type="entry name" value="Succinate dehydrogenase/fumarate reductase flavoprotein, catalytic domain"/>
    <property type="match status" value="1"/>
</dbReference>
<evidence type="ECO:0000256" key="2">
    <source>
        <dbReference type="ARBA" id="ARBA00022630"/>
    </source>
</evidence>
<evidence type="ECO:0000256" key="4">
    <source>
        <dbReference type="ARBA" id="ARBA00023002"/>
    </source>
</evidence>
<protein>
    <submittedName>
        <fullName evidence="6">23S rRNA methyltransferase</fullName>
    </submittedName>
</protein>
<keyword evidence="4" id="KW-0560">Oxidoreductase</keyword>
<feature type="domain" description="FAD-dependent oxidoreductase 2 FAD-binding" evidence="5">
    <location>
        <begin position="17"/>
        <end position="507"/>
    </location>
</feature>
<dbReference type="GO" id="GO:0008168">
    <property type="term" value="F:methyltransferase activity"/>
    <property type="evidence" value="ECO:0007669"/>
    <property type="project" value="UniProtKB-KW"/>
</dbReference>
<dbReference type="EMBL" id="BOPH01000084">
    <property type="protein sequence ID" value="GIJ71021.1"/>
    <property type="molecule type" value="Genomic_DNA"/>
</dbReference>
<evidence type="ECO:0000313" key="6">
    <source>
        <dbReference type="EMBL" id="GIJ71021.1"/>
    </source>
</evidence>
<accession>A0A8J4EDT9</accession>
<dbReference type="AlphaFoldDB" id="A0A8J4EDT9"/>
<proteinExistence type="predicted"/>
<evidence type="ECO:0000256" key="1">
    <source>
        <dbReference type="ARBA" id="ARBA00001974"/>
    </source>
</evidence>
<dbReference type="PANTHER" id="PTHR43400:SF10">
    <property type="entry name" value="3-OXOSTEROID 1-DEHYDROGENASE"/>
    <property type="match status" value="1"/>
</dbReference>
<dbReference type="Proteomes" id="UP000635606">
    <property type="component" value="Unassembled WGS sequence"/>
</dbReference>
<dbReference type="GO" id="GO:0032259">
    <property type="term" value="P:methylation"/>
    <property type="evidence" value="ECO:0007669"/>
    <property type="project" value="UniProtKB-KW"/>
</dbReference>
<comment type="caution">
    <text evidence="6">The sequence shown here is derived from an EMBL/GenBank/DDBJ whole genome shotgun (WGS) entry which is preliminary data.</text>
</comment>
<dbReference type="RefSeq" id="WP_239160572.1">
    <property type="nucleotide sequence ID" value="NZ_BOPH01000084.1"/>
</dbReference>
<dbReference type="InterPro" id="IPR003953">
    <property type="entry name" value="FAD-dep_OxRdtase_2_FAD-bd"/>
</dbReference>
<keyword evidence="2" id="KW-0285">Flavoprotein</keyword>
<evidence type="ECO:0000256" key="3">
    <source>
        <dbReference type="ARBA" id="ARBA00022827"/>
    </source>
</evidence>
<sequence length="540" mass="57148">MDKDLSERTDVADVTADVIVVGFGAAGACTAIEAREAGADVLVLDRFAGGGASAMSGGVVYAGGGTAVQEAAGVHDTPEAMRDYLRQEVGDAVSEETLRRFSAGSVDMIAWLAERGVPFEPSLCPYKTSYPTNRHYLYASGSELSFRDVAPPAARGHRTRGHGTSGKLFYARLAAAARERGVRVLTQTSAVRVLTDGTGRVTGVEASTLRDAPAWARLAHRVLHRYSVKPGLYVPALGRLLHKRVASIERRYARPIRVSATRGVVLAAGGFVFNRAMLREHAPLYRGGLPLGTPGDDGSGIRLGVDAGAATARLDRLTIWRFITPPAALLHGVLVDRAGRRICDESRYGATIGDAVLHSDGAKAWLLVDSTVLAEARRQIRAQTLWFQRLQAWSLLSVDRVSAPTLSAVAAKVGVDADALALTVKAYNGAAAAGEPDPAGKAPEFVRALEHPPYSLIDCSIRNRMAQPAPMLTLGGLMVDEETGQVRRADGTVIRGLYAAGRNAVGVCSNSYVSGLSLADCVFSGRRAGRQLGAPDAHGH</sequence>
<evidence type="ECO:0000259" key="5">
    <source>
        <dbReference type="Pfam" id="PF00890"/>
    </source>
</evidence>
<keyword evidence="6" id="KW-0489">Methyltransferase</keyword>
<gene>
    <name evidence="6" type="ORF">Voc01_059380</name>
</gene>
<dbReference type="Gene3D" id="3.90.700.10">
    <property type="entry name" value="Succinate dehydrogenase/fumarate reductase flavoprotein, catalytic domain"/>
    <property type="match status" value="1"/>
</dbReference>
<dbReference type="PANTHER" id="PTHR43400">
    <property type="entry name" value="FUMARATE REDUCTASE"/>
    <property type="match status" value="1"/>
</dbReference>
<dbReference type="SUPFAM" id="SSF51905">
    <property type="entry name" value="FAD/NAD(P)-binding domain"/>
    <property type="match status" value="1"/>
</dbReference>
<dbReference type="Pfam" id="PF00890">
    <property type="entry name" value="FAD_binding_2"/>
    <property type="match status" value="1"/>
</dbReference>
<dbReference type="InterPro" id="IPR027477">
    <property type="entry name" value="Succ_DH/fumarate_Rdtase_cat_sf"/>
</dbReference>
<name>A0A8J4EDT9_9ACTN</name>
<keyword evidence="6" id="KW-0808">Transferase</keyword>
<dbReference type="PROSITE" id="PS51257">
    <property type="entry name" value="PROKAR_LIPOPROTEIN"/>
    <property type="match status" value="1"/>
</dbReference>
<organism evidence="6 7">
    <name type="scientific">Virgisporangium ochraceum</name>
    <dbReference type="NCBI Taxonomy" id="65505"/>
    <lineage>
        <taxon>Bacteria</taxon>
        <taxon>Bacillati</taxon>
        <taxon>Actinomycetota</taxon>
        <taxon>Actinomycetes</taxon>
        <taxon>Micromonosporales</taxon>
        <taxon>Micromonosporaceae</taxon>
        <taxon>Virgisporangium</taxon>
    </lineage>
</organism>
<reference evidence="6" key="1">
    <citation type="submission" date="2021-01" db="EMBL/GenBank/DDBJ databases">
        <title>Whole genome shotgun sequence of Virgisporangium ochraceum NBRC 16418.</title>
        <authorList>
            <person name="Komaki H."/>
            <person name="Tamura T."/>
        </authorList>
    </citation>
    <scope>NUCLEOTIDE SEQUENCE</scope>
    <source>
        <strain evidence="6">NBRC 16418</strain>
    </source>
</reference>
<evidence type="ECO:0000313" key="7">
    <source>
        <dbReference type="Proteomes" id="UP000635606"/>
    </source>
</evidence>
<dbReference type="GO" id="GO:0008202">
    <property type="term" value="P:steroid metabolic process"/>
    <property type="evidence" value="ECO:0007669"/>
    <property type="project" value="UniProtKB-ARBA"/>
</dbReference>
<dbReference type="InterPro" id="IPR036188">
    <property type="entry name" value="FAD/NAD-bd_sf"/>
</dbReference>
<keyword evidence="7" id="KW-1185">Reference proteome</keyword>
<keyword evidence="3" id="KW-0274">FAD</keyword>